<protein>
    <submittedName>
        <fullName evidence="1">Uncharacterized protein</fullName>
    </submittedName>
</protein>
<evidence type="ECO:0000313" key="2">
    <source>
        <dbReference type="Proteomes" id="UP001279734"/>
    </source>
</evidence>
<accession>A0AAD3Y0W6</accession>
<evidence type="ECO:0000313" key="1">
    <source>
        <dbReference type="EMBL" id="GMH23430.1"/>
    </source>
</evidence>
<organism evidence="1 2">
    <name type="scientific">Nepenthes gracilis</name>
    <name type="common">Slender pitcher plant</name>
    <dbReference type="NCBI Taxonomy" id="150966"/>
    <lineage>
        <taxon>Eukaryota</taxon>
        <taxon>Viridiplantae</taxon>
        <taxon>Streptophyta</taxon>
        <taxon>Embryophyta</taxon>
        <taxon>Tracheophyta</taxon>
        <taxon>Spermatophyta</taxon>
        <taxon>Magnoliopsida</taxon>
        <taxon>eudicotyledons</taxon>
        <taxon>Gunneridae</taxon>
        <taxon>Pentapetalae</taxon>
        <taxon>Caryophyllales</taxon>
        <taxon>Nepenthaceae</taxon>
        <taxon>Nepenthes</taxon>
    </lineage>
</organism>
<name>A0AAD3Y0W6_NEPGR</name>
<sequence>MAFQYTDRDYYGQPVGGFNSVISPEMGWRHHNSFPEVVRERVDVVEVDRFGLGGGRDNFEVMRERVDVVDDRGCFGERIENIEAYKYRNSYY</sequence>
<dbReference type="AlphaFoldDB" id="A0AAD3Y0W6"/>
<reference evidence="1" key="1">
    <citation type="submission" date="2023-05" db="EMBL/GenBank/DDBJ databases">
        <title>Nepenthes gracilis genome sequencing.</title>
        <authorList>
            <person name="Fukushima K."/>
        </authorList>
    </citation>
    <scope>NUCLEOTIDE SEQUENCE</scope>
    <source>
        <strain evidence="1">SING2019-196</strain>
    </source>
</reference>
<keyword evidence="2" id="KW-1185">Reference proteome</keyword>
<comment type="caution">
    <text evidence="1">The sequence shown here is derived from an EMBL/GenBank/DDBJ whole genome shotgun (WGS) entry which is preliminary data.</text>
</comment>
<dbReference type="EMBL" id="BSYO01000026">
    <property type="protein sequence ID" value="GMH23430.1"/>
    <property type="molecule type" value="Genomic_DNA"/>
</dbReference>
<gene>
    <name evidence="1" type="ORF">Nepgr_025273</name>
</gene>
<proteinExistence type="predicted"/>
<dbReference type="Proteomes" id="UP001279734">
    <property type="component" value="Unassembled WGS sequence"/>
</dbReference>